<name>A0A7T8KLC4_CALRO</name>
<keyword evidence="2" id="KW-1185">Reference proteome</keyword>
<organism evidence="1 2">
    <name type="scientific">Caligus rogercresseyi</name>
    <name type="common">Sea louse</name>
    <dbReference type="NCBI Taxonomy" id="217165"/>
    <lineage>
        <taxon>Eukaryota</taxon>
        <taxon>Metazoa</taxon>
        <taxon>Ecdysozoa</taxon>
        <taxon>Arthropoda</taxon>
        <taxon>Crustacea</taxon>
        <taxon>Multicrustacea</taxon>
        <taxon>Hexanauplia</taxon>
        <taxon>Copepoda</taxon>
        <taxon>Siphonostomatoida</taxon>
        <taxon>Caligidae</taxon>
        <taxon>Caligus</taxon>
    </lineage>
</organism>
<dbReference type="Proteomes" id="UP000595437">
    <property type="component" value="Chromosome 2"/>
</dbReference>
<reference evidence="2" key="1">
    <citation type="submission" date="2021-01" db="EMBL/GenBank/DDBJ databases">
        <title>Caligus Genome Assembly.</title>
        <authorList>
            <person name="Gallardo-Escarate C."/>
        </authorList>
    </citation>
    <scope>NUCLEOTIDE SEQUENCE [LARGE SCALE GENOMIC DNA]</scope>
</reference>
<sequence>MSIILFERVPSLPWVVDGRLGVVEELYHLLWTPPGTEGSESHAFSPFPWLNVD</sequence>
<dbReference type="AlphaFoldDB" id="A0A7T8KLC4"/>
<proteinExistence type="predicted"/>
<evidence type="ECO:0000313" key="2">
    <source>
        <dbReference type="Proteomes" id="UP000595437"/>
    </source>
</evidence>
<accession>A0A7T8KLC4</accession>
<protein>
    <submittedName>
        <fullName evidence="1">Uncharacterized protein</fullName>
    </submittedName>
</protein>
<dbReference type="EMBL" id="CP045891">
    <property type="protein sequence ID" value="QQP58052.1"/>
    <property type="molecule type" value="Genomic_DNA"/>
</dbReference>
<gene>
    <name evidence="1" type="ORF">FKW44_003247</name>
</gene>
<evidence type="ECO:0000313" key="1">
    <source>
        <dbReference type="EMBL" id="QQP58052.1"/>
    </source>
</evidence>